<dbReference type="InterPro" id="IPR016053">
    <property type="entry name" value="Haem_Oase-like"/>
</dbReference>
<sequence length="248" mass="28279">MTTTTTPADDALPLTEAMRKATKGVHDVSDKLVNLKLLVALTNERLYGQALLLFYYIYVQIESSLQAKKDHVALKGLAEIFPEFKRADAIEADLKHYLGEDWDKKYKPTPAVIAYVERIKHAEKENPYLLLSYSYHMYAAILAGGQMIRKMVSKSFELPEGVGLSTFDYKTSRMVVRSALKDKINAVEVDDATKQLILQESVRVFQMNNQLVRSIEGAGRQLVLWVCKWLIALSMIYWTYMLFVKGTK</sequence>
<reference evidence="7" key="1">
    <citation type="submission" date="2019-03" db="EMBL/GenBank/DDBJ databases">
        <title>Long read genome sequence of the mycoparasitic Pythium oligandrum ATCC 38472 isolated from sugarbeet rhizosphere.</title>
        <authorList>
            <person name="Gaulin E."/>
        </authorList>
    </citation>
    <scope>NUCLEOTIDE SEQUENCE</scope>
    <source>
        <strain evidence="7">ATCC 38472_TT</strain>
    </source>
</reference>
<keyword evidence="1 4" id="KW-0349">Heme</keyword>
<evidence type="ECO:0000256" key="3">
    <source>
        <dbReference type="ARBA" id="ARBA00023004"/>
    </source>
</evidence>
<dbReference type="GO" id="GO:0046872">
    <property type="term" value="F:metal ion binding"/>
    <property type="evidence" value="ECO:0007669"/>
    <property type="project" value="UniProtKB-KW"/>
</dbReference>
<evidence type="ECO:0008006" key="9">
    <source>
        <dbReference type="Google" id="ProtNLM"/>
    </source>
</evidence>
<keyword evidence="8" id="KW-1185">Reference proteome</keyword>
<dbReference type="Pfam" id="PF01126">
    <property type="entry name" value="Heme_oxygenase"/>
    <property type="match status" value="1"/>
</dbReference>
<dbReference type="PANTHER" id="PTHR10720">
    <property type="entry name" value="HEME OXYGENASE"/>
    <property type="match status" value="1"/>
</dbReference>
<dbReference type="GO" id="GO:0004392">
    <property type="term" value="F:heme oxygenase (decyclizing) activity"/>
    <property type="evidence" value="ECO:0007669"/>
    <property type="project" value="InterPro"/>
</dbReference>
<keyword evidence="3 5" id="KW-0408">Iron</keyword>
<dbReference type="CDD" id="cd19165">
    <property type="entry name" value="HemeO"/>
    <property type="match status" value="1"/>
</dbReference>
<name>A0A8K1C2M5_PYTOL</name>
<feature type="binding site" evidence="4">
    <location>
        <position position="19"/>
    </location>
    <ligand>
        <name>heme b</name>
        <dbReference type="ChEBI" id="CHEBI:60344"/>
    </ligand>
</feature>
<dbReference type="InterPro" id="IPR016084">
    <property type="entry name" value="Haem_Oase-like_multi-hlx"/>
</dbReference>
<feature type="transmembrane region" description="Helical" evidence="6">
    <location>
        <begin position="222"/>
        <end position="243"/>
    </location>
</feature>
<evidence type="ECO:0000256" key="1">
    <source>
        <dbReference type="ARBA" id="ARBA00022617"/>
    </source>
</evidence>
<dbReference type="PIRSF" id="PIRSF000343">
    <property type="entry name" value="Haem_Oase"/>
    <property type="match status" value="1"/>
</dbReference>
<dbReference type="Gene3D" id="1.20.910.10">
    <property type="entry name" value="Heme oxygenase-like"/>
    <property type="match status" value="1"/>
</dbReference>
<dbReference type="OrthoDB" id="652091at2759"/>
<dbReference type="AlphaFoldDB" id="A0A8K1C2M5"/>
<evidence type="ECO:0000313" key="8">
    <source>
        <dbReference type="Proteomes" id="UP000794436"/>
    </source>
</evidence>
<dbReference type="SUPFAM" id="SSF48613">
    <property type="entry name" value="Heme oxygenase-like"/>
    <property type="match status" value="1"/>
</dbReference>
<accession>A0A8K1C2M5</accession>
<keyword evidence="6" id="KW-1133">Transmembrane helix</keyword>
<dbReference type="EMBL" id="SPLM01000149">
    <property type="protein sequence ID" value="TMW55032.1"/>
    <property type="molecule type" value="Genomic_DNA"/>
</dbReference>
<proteinExistence type="predicted"/>
<feature type="binding site" description="axial binding residue" evidence="5">
    <location>
        <position position="26"/>
    </location>
    <ligand>
        <name>heme b</name>
        <dbReference type="ChEBI" id="CHEBI:60344"/>
    </ligand>
    <ligandPart>
        <name>Fe</name>
        <dbReference type="ChEBI" id="CHEBI:18248"/>
    </ligandPart>
</feature>
<keyword evidence="2 5" id="KW-0479">Metal-binding</keyword>
<comment type="caution">
    <text evidence="7">The sequence shown here is derived from an EMBL/GenBank/DDBJ whole genome shotgun (WGS) entry which is preliminary data.</text>
</comment>
<protein>
    <recommendedName>
        <fullName evidence="9">Heme oxygenase</fullName>
    </recommendedName>
</protein>
<dbReference type="Proteomes" id="UP000794436">
    <property type="component" value="Unassembled WGS sequence"/>
</dbReference>
<feature type="binding site" evidence="4">
    <location>
        <position position="135"/>
    </location>
    <ligand>
        <name>heme b</name>
        <dbReference type="ChEBI" id="CHEBI:60344"/>
    </ligand>
</feature>
<dbReference type="PRINTS" id="PR00088">
    <property type="entry name" value="HAEMOXYGNASE"/>
</dbReference>
<dbReference type="GO" id="GO:0006788">
    <property type="term" value="P:heme oxidation"/>
    <property type="evidence" value="ECO:0007669"/>
    <property type="project" value="InterPro"/>
</dbReference>
<evidence type="ECO:0000256" key="2">
    <source>
        <dbReference type="ARBA" id="ARBA00022723"/>
    </source>
</evidence>
<keyword evidence="6" id="KW-0812">Transmembrane</keyword>
<evidence type="ECO:0000256" key="4">
    <source>
        <dbReference type="PIRSR" id="PIRSR000343-1"/>
    </source>
</evidence>
<dbReference type="InterPro" id="IPR002051">
    <property type="entry name" value="Haem_Oase"/>
</dbReference>
<evidence type="ECO:0000313" key="7">
    <source>
        <dbReference type="EMBL" id="TMW55032.1"/>
    </source>
</evidence>
<keyword evidence="6" id="KW-0472">Membrane</keyword>
<organism evidence="7 8">
    <name type="scientific">Pythium oligandrum</name>
    <name type="common">Mycoparasitic fungus</name>
    <dbReference type="NCBI Taxonomy" id="41045"/>
    <lineage>
        <taxon>Eukaryota</taxon>
        <taxon>Sar</taxon>
        <taxon>Stramenopiles</taxon>
        <taxon>Oomycota</taxon>
        <taxon>Peronosporomycetes</taxon>
        <taxon>Pythiales</taxon>
        <taxon>Pythiaceae</taxon>
        <taxon>Pythium</taxon>
    </lineage>
</organism>
<evidence type="ECO:0000256" key="5">
    <source>
        <dbReference type="PIRSR" id="PIRSR000343-2"/>
    </source>
</evidence>
<gene>
    <name evidence="7" type="ORF">Poli38472_013794</name>
</gene>
<dbReference type="PANTHER" id="PTHR10720:SF0">
    <property type="entry name" value="HEME OXYGENASE"/>
    <property type="match status" value="1"/>
</dbReference>
<evidence type="ECO:0000256" key="6">
    <source>
        <dbReference type="SAM" id="Phobius"/>
    </source>
</evidence>